<dbReference type="InterPro" id="IPR011990">
    <property type="entry name" value="TPR-like_helical_dom_sf"/>
</dbReference>
<dbReference type="EMBL" id="CP074694">
    <property type="protein sequence ID" value="QVL30494.1"/>
    <property type="molecule type" value="Genomic_DNA"/>
</dbReference>
<proteinExistence type="predicted"/>
<feature type="transmembrane region" description="Helical" evidence="1">
    <location>
        <begin position="35"/>
        <end position="53"/>
    </location>
</feature>
<reference evidence="2" key="1">
    <citation type="submission" date="2021-05" db="EMBL/GenBank/DDBJ databases">
        <title>Complete genome sequence of the cellulolytic planctomycete Telmatocola sphagniphila SP2T and characterization of the first cellulase from planctomycetes.</title>
        <authorList>
            <person name="Rakitin A.L."/>
            <person name="Beletsky A.V."/>
            <person name="Naumoff D.G."/>
            <person name="Kulichevskaya I.S."/>
            <person name="Mardanov A.V."/>
            <person name="Ravin N.V."/>
            <person name="Dedysh S.N."/>
        </authorList>
    </citation>
    <scope>NUCLEOTIDE SEQUENCE</scope>
    <source>
        <strain evidence="2">SP2T</strain>
    </source>
</reference>
<gene>
    <name evidence="2" type="ORF">KIH39_16730</name>
</gene>
<keyword evidence="1" id="KW-0472">Membrane</keyword>
<dbReference type="KEGG" id="tsph:KIH39_16730"/>
<evidence type="ECO:0000313" key="2">
    <source>
        <dbReference type="EMBL" id="QVL30494.1"/>
    </source>
</evidence>
<keyword evidence="3" id="KW-1185">Reference proteome</keyword>
<feature type="transmembrane region" description="Helical" evidence="1">
    <location>
        <begin position="334"/>
        <end position="351"/>
    </location>
</feature>
<dbReference type="AlphaFoldDB" id="A0A8E6B308"/>
<sequence>MSEPASPSPESAKTPVTAPIPVPAATPWFYSAWDMLLTAMTLGLAFLIASFAVRNSDFWQYLSAGRLLSEGNYSFGNDPFGYGQPEKYWVNHAWGFDWIIYQLYSKAGAPALVMLKALGIALMAGIVFLTARKGQPLWLFAVCTSLGILIAGPRLLLQPTLFSMAGVAATVVILLRVDSTKWKFLFPVIFCLWANVDQWFILGPAILLLLFIGDLLKKSGRQSGIAMIVSSLACLVNPHHYHVWQIPAELTSETLREVLTLPEYRAFFRGLLDDGVLSFNLQSGVVPQTLAFILLTLMTLIGFLTNLRRLHLGHVFILVLLFVVALRFARALPFLGMAMAPIAAHYLAMTADRLRTATLDENTRRSLRTARLGGRFITTILMAGLLFASWPGWLHVNWDIPQRAQRVAWEIEVDNGLERAALQLKEWRDSGKIPPEVRSFIFSPDFSYYCDWFCPGERHYFDFRFTHNLDIVENYVAAVMTTRPTVSADFQLVLSDFNLKAFFEKLNVGFVAWSSGSREENLRGLSLLLRVNYPKNRPDSPMYQFWDTKGRVNFLGFNAQSSLAPEKYAAMRFDPVRQAFTGDTSIPMSTEPVTVPTPVTFWEDYHQRPRKFSSYVDEAANLVEFQLAQFEKAYSISQNACVISALLSNGLSGALLREALLTGRVVPPLPHNSNLLATPLLAVRAARRAILENPDAPDGYYYLARAYAPNEGGLDTTEELRGWMVGTGYHRALARTTPQEQHRRRQVNYYGAAERLYGLHISRNEYDLAVEAYELMLKSFWIDPPVNLRTDKERQEFYTHLQNDIRFPSREGQQIHPRDFIKKIEDRYENLTRDNHVNDPYDRGMIAASPPGENRPYFGLIREAINEFQKVDWDKETFAKRINGLLFLSTLYFRSGQVEEAYQVLGELQKSDELMKNPQFQIAYIPLFIQAKFVQGELDDAINSQRNFLSEMLKLEGARLEIPLKILPPEVWEIAMSLTFQPSGNFVSMLQLSYFSAIQKQRNLLVIESEIMAKLGLMALDAGHNQEALRFFEKSLKPRAGVGVEFPSKAIVKRYLSAMNSVK</sequence>
<feature type="transmembrane region" description="Helical" evidence="1">
    <location>
        <begin position="161"/>
        <end position="178"/>
    </location>
</feature>
<feature type="transmembrane region" description="Helical" evidence="1">
    <location>
        <begin position="311"/>
        <end position="328"/>
    </location>
</feature>
<dbReference type="RefSeq" id="WP_213494365.1">
    <property type="nucleotide sequence ID" value="NZ_CP074694.1"/>
</dbReference>
<dbReference type="Gene3D" id="1.25.40.10">
    <property type="entry name" value="Tetratricopeptide repeat domain"/>
    <property type="match status" value="1"/>
</dbReference>
<feature type="transmembrane region" description="Helical" evidence="1">
    <location>
        <begin position="184"/>
        <end position="212"/>
    </location>
</feature>
<name>A0A8E6B308_9BACT</name>
<evidence type="ECO:0000256" key="1">
    <source>
        <dbReference type="SAM" id="Phobius"/>
    </source>
</evidence>
<feature type="transmembrane region" description="Helical" evidence="1">
    <location>
        <begin position="372"/>
        <end position="393"/>
    </location>
</feature>
<keyword evidence="1" id="KW-0812">Transmembrane</keyword>
<accession>A0A8E6B308</accession>
<evidence type="ECO:0000313" key="3">
    <source>
        <dbReference type="Proteomes" id="UP000676194"/>
    </source>
</evidence>
<feature type="transmembrane region" description="Helical" evidence="1">
    <location>
        <begin position="111"/>
        <end position="131"/>
    </location>
</feature>
<protein>
    <recommendedName>
        <fullName evidence="4">Tetratricopeptide repeat protein</fullName>
    </recommendedName>
</protein>
<organism evidence="2 3">
    <name type="scientific">Telmatocola sphagniphila</name>
    <dbReference type="NCBI Taxonomy" id="1123043"/>
    <lineage>
        <taxon>Bacteria</taxon>
        <taxon>Pseudomonadati</taxon>
        <taxon>Planctomycetota</taxon>
        <taxon>Planctomycetia</taxon>
        <taxon>Gemmatales</taxon>
        <taxon>Gemmataceae</taxon>
    </lineage>
</organism>
<keyword evidence="1" id="KW-1133">Transmembrane helix</keyword>
<dbReference type="Proteomes" id="UP000676194">
    <property type="component" value="Chromosome"/>
</dbReference>
<evidence type="ECO:0008006" key="4">
    <source>
        <dbReference type="Google" id="ProtNLM"/>
    </source>
</evidence>
<feature type="transmembrane region" description="Helical" evidence="1">
    <location>
        <begin position="285"/>
        <end position="304"/>
    </location>
</feature>